<dbReference type="AlphaFoldDB" id="A0A4Q0XQV6"/>
<dbReference type="OrthoDB" id="5365275at2"/>
<evidence type="ECO:0000256" key="1">
    <source>
        <dbReference type="SAM" id="SignalP"/>
    </source>
</evidence>
<dbReference type="InterPro" id="IPR011990">
    <property type="entry name" value="TPR-like_helical_dom_sf"/>
</dbReference>
<organism evidence="2 3">
    <name type="scientific">Candidatus Marinarcus aquaticus</name>
    <dbReference type="NCBI Taxonomy" id="2044504"/>
    <lineage>
        <taxon>Bacteria</taxon>
        <taxon>Pseudomonadati</taxon>
        <taxon>Campylobacterota</taxon>
        <taxon>Epsilonproteobacteria</taxon>
        <taxon>Campylobacterales</taxon>
        <taxon>Arcobacteraceae</taxon>
        <taxon>Candidatus Marinarcus</taxon>
    </lineage>
</organism>
<name>A0A4Q0XQV6_9BACT</name>
<gene>
    <name evidence="2" type="ORF">CRV04_07540</name>
</gene>
<keyword evidence="3" id="KW-1185">Reference proteome</keyword>
<reference evidence="2 3" key="1">
    <citation type="submission" date="2017-10" db="EMBL/GenBank/DDBJ databases">
        <title>Genomics of the genus Arcobacter.</title>
        <authorList>
            <person name="Perez-Cataluna A."/>
            <person name="Figueras M.J."/>
        </authorList>
    </citation>
    <scope>NUCLEOTIDE SEQUENCE [LARGE SCALE GENOMIC DNA]</scope>
    <source>
        <strain evidence="2 3">CECT 8987</strain>
    </source>
</reference>
<evidence type="ECO:0000313" key="2">
    <source>
        <dbReference type="EMBL" id="RXJ57655.1"/>
    </source>
</evidence>
<dbReference type="EMBL" id="PDKN01000004">
    <property type="protein sequence ID" value="RXJ57655.1"/>
    <property type="molecule type" value="Genomic_DNA"/>
</dbReference>
<feature type="chain" id="PRO_5020698153" description="Tetratricopeptide repeat protein" evidence="1">
    <location>
        <begin position="18"/>
        <end position="388"/>
    </location>
</feature>
<keyword evidence="1" id="KW-0732">Signal</keyword>
<feature type="signal peptide" evidence="1">
    <location>
        <begin position="1"/>
        <end position="17"/>
    </location>
</feature>
<dbReference type="Proteomes" id="UP000290657">
    <property type="component" value="Unassembled WGS sequence"/>
</dbReference>
<comment type="caution">
    <text evidence="2">The sequence shown here is derived from an EMBL/GenBank/DDBJ whole genome shotgun (WGS) entry which is preliminary data.</text>
</comment>
<accession>A0A4Q0XQV6</accession>
<dbReference type="Gene3D" id="1.25.40.10">
    <property type="entry name" value="Tetratricopeptide repeat domain"/>
    <property type="match status" value="3"/>
</dbReference>
<protein>
    <recommendedName>
        <fullName evidence="4">Tetratricopeptide repeat protein</fullName>
    </recommendedName>
</protein>
<evidence type="ECO:0008006" key="4">
    <source>
        <dbReference type="Google" id="ProtNLM"/>
    </source>
</evidence>
<dbReference type="RefSeq" id="WP_128996227.1">
    <property type="nucleotide sequence ID" value="NZ_PDKN01000004.1"/>
</dbReference>
<proteinExistence type="predicted"/>
<dbReference type="SUPFAM" id="SSF48452">
    <property type="entry name" value="TPR-like"/>
    <property type="match status" value="2"/>
</dbReference>
<sequence>MKRLVLILLLGSSLLLARGTMSQGTYKQLMQVQELMAKNEYAQSKKILSEMLKEKGENKYERSYILQSLSSIYIFDNNYKKVESIFEEILALNALEKESLNRVKLSLAKVYLSTEKYKKSLKLLKSIQHDSKIDKKELYESFILAHYYNKNYTQAVHYSKLYFPLKKEVKESWYKILYSSYVELKDLPNAITTMKIMVKLFSENEIYWVQLASLYQETNELKKSLSTLELAYKKSLLTKKENVLYFINILLQNEVYFKASELLNEAIAKGYIKEDKKIFELLVSSYIHSKQTELAIKKLENSNFAQQSKYQMILANLYYQHQNYQKSIAVLENMKTKKNSKIEGERYILKALSFYELQKRDECIANLKKVINNPHHKQRAQNILKQLS</sequence>
<evidence type="ECO:0000313" key="3">
    <source>
        <dbReference type="Proteomes" id="UP000290657"/>
    </source>
</evidence>